<evidence type="ECO:0000256" key="6">
    <source>
        <dbReference type="ARBA" id="ARBA00022840"/>
    </source>
</evidence>
<comment type="caution">
    <text evidence="10">The sequence shown here is derived from an EMBL/GenBank/DDBJ whole genome shotgun (WGS) entry which is preliminary data.</text>
</comment>
<dbReference type="EMBL" id="LWLG01000003">
    <property type="protein sequence ID" value="OAQ21110.1"/>
    <property type="molecule type" value="Genomic_DNA"/>
</dbReference>
<keyword evidence="1 9" id="KW-0963">Cytoplasm</keyword>
<feature type="binding site" evidence="9">
    <location>
        <position position="116"/>
    </location>
    <ligand>
        <name>Mg(2+)</name>
        <dbReference type="ChEBI" id="CHEBI:18420"/>
    </ligand>
</feature>
<comment type="subunit">
    <text evidence="9">Homodimer.</text>
</comment>
<dbReference type="OrthoDB" id="9802097at2"/>
<feature type="binding site" evidence="9">
    <location>
        <position position="64"/>
    </location>
    <ligand>
        <name>ATP</name>
        <dbReference type="ChEBI" id="CHEBI:30616"/>
    </ligand>
</feature>
<keyword evidence="3 9" id="KW-0479">Metal-binding</keyword>
<evidence type="ECO:0000256" key="8">
    <source>
        <dbReference type="ARBA" id="ARBA00047386"/>
    </source>
</evidence>
<feature type="binding site" evidence="9">
    <location>
        <begin position="116"/>
        <end position="119"/>
    </location>
    <ligand>
        <name>ATP</name>
        <dbReference type="ChEBI" id="CHEBI:30616"/>
    </ligand>
</feature>
<evidence type="ECO:0000256" key="2">
    <source>
        <dbReference type="ARBA" id="ARBA00022598"/>
    </source>
</evidence>
<dbReference type="PIRSF" id="PIRSF006755">
    <property type="entry name" value="DTB_synth"/>
    <property type="match status" value="1"/>
</dbReference>
<evidence type="ECO:0000313" key="11">
    <source>
        <dbReference type="Proteomes" id="UP000078390"/>
    </source>
</evidence>
<dbReference type="GO" id="GO:0009102">
    <property type="term" value="P:biotin biosynthetic process"/>
    <property type="evidence" value="ECO:0007669"/>
    <property type="project" value="UniProtKB-UniRule"/>
</dbReference>
<dbReference type="Proteomes" id="UP000078390">
    <property type="component" value="Unassembled WGS sequence"/>
</dbReference>
<evidence type="ECO:0000256" key="4">
    <source>
        <dbReference type="ARBA" id="ARBA00022741"/>
    </source>
</evidence>
<comment type="pathway">
    <text evidence="9">Cofactor biosynthesis; biotin biosynthesis; biotin from 7,8-diaminononanoate: step 1/2.</text>
</comment>
<keyword evidence="7 9" id="KW-0460">Magnesium</keyword>
<feature type="binding site" evidence="9">
    <location>
        <position position="44"/>
    </location>
    <ligand>
        <name>substrate</name>
    </ligand>
</feature>
<dbReference type="PANTHER" id="PTHR43210:SF2">
    <property type="entry name" value="ATP-DEPENDENT DETHIOBIOTIN SYNTHETASE BIOD 2"/>
    <property type="match status" value="1"/>
</dbReference>
<dbReference type="UniPathway" id="UPA00078">
    <property type="reaction ID" value="UER00161"/>
</dbReference>
<dbReference type="InterPro" id="IPR004472">
    <property type="entry name" value="DTB_synth_BioD"/>
</dbReference>
<dbReference type="GO" id="GO:0005524">
    <property type="term" value="F:ATP binding"/>
    <property type="evidence" value="ECO:0007669"/>
    <property type="project" value="UniProtKB-UniRule"/>
</dbReference>
<reference evidence="10 11" key="1">
    <citation type="submission" date="2016-04" db="EMBL/GenBank/DDBJ databases">
        <title>Genome analysis of Thermosulfurimonas dismutans, the first thermophilic sulfur-disproportionating bacterium of the phylum Thermodesulfobacteria.</title>
        <authorList>
            <person name="Mardanov A.V."/>
            <person name="Beletsky A.V."/>
            <person name="Kadnikov V.V."/>
            <person name="Slobodkin A.I."/>
            <person name="Ravin N.V."/>
        </authorList>
    </citation>
    <scope>NUCLEOTIDE SEQUENCE [LARGE SCALE GENOMIC DNA]</scope>
    <source>
        <strain evidence="10 11">S95</strain>
    </source>
</reference>
<comment type="catalytic activity">
    <reaction evidence="9">
        <text>(7R,8S)-7,8-diammoniononanoate + CO2 + ATP = (4R,5S)-dethiobiotin + ADP + phosphate + 3 H(+)</text>
        <dbReference type="Rhea" id="RHEA:15805"/>
        <dbReference type="ChEBI" id="CHEBI:15378"/>
        <dbReference type="ChEBI" id="CHEBI:16526"/>
        <dbReference type="ChEBI" id="CHEBI:30616"/>
        <dbReference type="ChEBI" id="CHEBI:43474"/>
        <dbReference type="ChEBI" id="CHEBI:149469"/>
        <dbReference type="ChEBI" id="CHEBI:149473"/>
        <dbReference type="ChEBI" id="CHEBI:456216"/>
        <dbReference type="EC" id="6.3.3.3"/>
    </reaction>
</comment>
<dbReference type="Gene3D" id="3.40.50.300">
    <property type="entry name" value="P-loop containing nucleotide triphosphate hydrolases"/>
    <property type="match status" value="1"/>
</dbReference>
<gene>
    <name evidence="9" type="primary">bioD</name>
    <name evidence="10" type="ORF">TDIS_0762</name>
</gene>
<dbReference type="SUPFAM" id="SSF52540">
    <property type="entry name" value="P-loop containing nucleoside triphosphate hydrolases"/>
    <property type="match status" value="1"/>
</dbReference>
<protein>
    <recommendedName>
        <fullName evidence="9">ATP-dependent dethiobiotin synthetase BioD</fullName>
        <ecNumber evidence="9">6.3.3.3</ecNumber>
    </recommendedName>
    <alternativeName>
        <fullName evidence="9">DTB synthetase</fullName>
        <shortName evidence="9">DTBS</shortName>
    </alternativeName>
    <alternativeName>
        <fullName evidence="9">Dethiobiotin synthase</fullName>
    </alternativeName>
</protein>
<evidence type="ECO:0000256" key="5">
    <source>
        <dbReference type="ARBA" id="ARBA00022756"/>
    </source>
</evidence>
<dbReference type="GO" id="GO:0005829">
    <property type="term" value="C:cytosol"/>
    <property type="evidence" value="ECO:0007669"/>
    <property type="project" value="TreeGrafter"/>
</dbReference>
<dbReference type="GO" id="GO:0004141">
    <property type="term" value="F:dethiobiotin synthase activity"/>
    <property type="evidence" value="ECO:0007669"/>
    <property type="project" value="UniProtKB-UniRule"/>
</dbReference>
<comment type="catalytic activity">
    <reaction evidence="8">
        <text>(7R,8S)-8-amino-7-(carboxyamino)nonanoate + ATP = (4R,5S)-dethiobiotin + ADP + phosphate + H(+)</text>
        <dbReference type="Rhea" id="RHEA:63684"/>
        <dbReference type="ChEBI" id="CHEBI:15378"/>
        <dbReference type="ChEBI" id="CHEBI:30616"/>
        <dbReference type="ChEBI" id="CHEBI:43474"/>
        <dbReference type="ChEBI" id="CHEBI:149470"/>
        <dbReference type="ChEBI" id="CHEBI:149473"/>
        <dbReference type="ChEBI" id="CHEBI:456216"/>
    </reaction>
</comment>
<organism evidence="10 11">
    <name type="scientific">Thermosulfurimonas dismutans</name>
    <dbReference type="NCBI Taxonomy" id="999894"/>
    <lineage>
        <taxon>Bacteria</taxon>
        <taxon>Pseudomonadati</taxon>
        <taxon>Thermodesulfobacteriota</taxon>
        <taxon>Thermodesulfobacteria</taxon>
        <taxon>Thermodesulfobacteriales</taxon>
        <taxon>Thermodesulfobacteriaceae</taxon>
        <taxon>Thermosulfurimonas</taxon>
    </lineage>
</organism>
<name>A0A179D4U2_9BACT</name>
<dbReference type="RefSeq" id="WP_068669465.1">
    <property type="nucleotide sequence ID" value="NZ_LWLG01000003.1"/>
</dbReference>
<evidence type="ECO:0000256" key="3">
    <source>
        <dbReference type="ARBA" id="ARBA00022723"/>
    </source>
</evidence>
<comment type="caution">
    <text evidence="9">Lacks conserved residue(s) required for the propagation of feature annotation.</text>
</comment>
<feature type="binding site" evidence="9">
    <location>
        <begin position="15"/>
        <end position="20"/>
    </location>
    <ligand>
        <name>ATP</name>
        <dbReference type="ChEBI" id="CHEBI:30616"/>
    </ligand>
</feature>
<dbReference type="InterPro" id="IPR027417">
    <property type="entry name" value="P-loop_NTPase"/>
</dbReference>
<sequence length="230" mass="24999">MAKGRIIFVTGTDTGVGKSYATGVLARAYLALGKTVITQKPVQTGTREPEDILIHRRMMGLPPDPPELLSLTCPYIFKYPAAPETAASLEGQKIDSGHLLACLRELSQTYEVVLVEGAGGLYVPLTEDLTVLDFISLLMCPVLVVSAARLGTINHTVLTIKALKARGLYVAGLIYNLHFATDEFLAERSLEDIKRLAEIDQVLKLPNITDEIPSIEALLSFVENTPGLRP</sequence>
<proteinExistence type="inferred from homology"/>
<feature type="binding site" evidence="9">
    <location>
        <position position="19"/>
    </location>
    <ligand>
        <name>Mg(2+)</name>
        <dbReference type="ChEBI" id="CHEBI:18420"/>
    </ligand>
</feature>
<feature type="binding site" evidence="9">
    <location>
        <begin position="213"/>
        <end position="215"/>
    </location>
    <ligand>
        <name>ATP</name>
        <dbReference type="ChEBI" id="CHEBI:30616"/>
    </ligand>
</feature>
<accession>A0A179D4U2</accession>
<dbReference type="EC" id="6.3.3.3" evidence="9"/>
<dbReference type="STRING" id="999894.TDIS_0762"/>
<dbReference type="Pfam" id="PF13500">
    <property type="entry name" value="AAA_26"/>
    <property type="match status" value="1"/>
</dbReference>
<feature type="active site" evidence="9">
    <location>
        <position position="40"/>
    </location>
</feature>
<evidence type="ECO:0000256" key="9">
    <source>
        <dbReference type="HAMAP-Rule" id="MF_00336"/>
    </source>
</evidence>
<dbReference type="PATRIC" id="fig|999894.6.peg.760"/>
<evidence type="ECO:0000256" key="7">
    <source>
        <dbReference type="ARBA" id="ARBA00022842"/>
    </source>
</evidence>
<dbReference type="HAMAP" id="MF_00336">
    <property type="entry name" value="BioD"/>
    <property type="match status" value="1"/>
</dbReference>
<keyword evidence="4 9" id="KW-0547">Nucleotide-binding</keyword>
<dbReference type="AlphaFoldDB" id="A0A179D4U2"/>
<dbReference type="NCBIfam" id="TIGR00347">
    <property type="entry name" value="bioD"/>
    <property type="match status" value="1"/>
</dbReference>
<evidence type="ECO:0000313" key="10">
    <source>
        <dbReference type="EMBL" id="OAQ21110.1"/>
    </source>
</evidence>
<dbReference type="GO" id="GO:0000287">
    <property type="term" value="F:magnesium ion binding"/>
    <property type="evidence" value="ECO:0007669"/>
    <property type="project" value="UniProtKB-UniRule"/>
</dbReference>
<feature type="binding site" evidence="9">
    <location>
        <position position="64"/>
    </location>
    <ligand>
        <name>Mg(2+)</name>
        <dbReference type="ChEBI" id="CHEBI:18420"/>
    </ligand>
</feature>
<keyword evidence="2 9" id="KW-0436">Ligase</keyword>
<comment type="cofactor">
    <cofactor evidence="9">
        <name>Mg(2+)</name>
        <dbReference type="ChEBI" id="CHEBI:18420"/>
    </cofactor>
</comment>
<keyword evidence="5 9" id="KW-0093">Biotin biosynthesis</keyword>
<keyword evidence="11" id="KW-1185">Reference proteome</keyword>
<comment type="function">
    <text evidence="9">Catalyzes a mechanistically unusual reaction, the ATP-dependent insertion of CO2 between the N7 and N8 nitrogen atoms of 7,8-diaminopelargonic acid (DAPA, also called 7,8-diammoniononanoate) to form a ureido ring.</text>
</comment>
<keyword evidence="6 9" id="KW-0067">ATP-binding</keyword>
<dbReference type="CDD" id="cd03109">
    <property type="entry name" value="DTBS"/>
    <property type="match status" value="1"/>
</dbReference>
<dbReference type="PANTHER" id="PTHR43210">
    <property type="entry name" value="DETHIOBIOTIN SYNTHETASE"/>
    <property type="match status" value="1"/>
</dbReference>
<comment type="subcellular location">
    <subcellularLocation>
        <location evidence="9">Cytoplasm</location>
    </subcellularLocation>
</comment>
<comment type="similarity">
    <text evidence="9">Belongs to the dethiobiotin synthetase family.</text>
</comment>
<evidence type="ECO:0000256" key="1">
    <source>
        <dbReference type="ARBA" id="ARBA00022490"/>
    </source>
</evidence>